<dbReference type="InterPro" id="IPR035959">
    <property type="entry name" value="RutC-like_sf"/>
</dbReference>
<dbReference type="RefSeq" id="WP_123092575.1">
    <property type="nucleotide sequence ID" value="NZ_CP044548.2"/>
</dbReference>
<dbReference type="InterPro" id="IPR013813">
    <property type="entry name" value="Endoribo_LPSP/chorism_mut-like"/>
</dbReference>
<reference evidence="1 2" key="1">
    <citation type="submission" date="2019-09" db="EMBL/GenBank/DDBJ databases">
        <title>Complete Genome Sequence of Janibacter melonis M714 with both human health impact and industrial applications.</title>
        <authorList>
            <person name="Jin M."/>
            <person name="Zhao Q.R."/>
        </authorList>
    </citation>
    <scope>NUCLEOTIDE SEQUENCE [LARGE SCALE GENOMIC DNA]</scope>
    <source>
        <strain evidence="1 2">M714</strain>
    </source>
</reference>
<dbReference type="Pfam" id="PF01042">
    <property type="entry name" value="Ribonuc_L-PSP"/>
    <property type="match status" value="1"/>
</dbReference>
<accession>A0A5P8FHY7</accession>
<dbReference type="CDD" id="cd02199">
    <property type="entry name" value="YjgF_YER057c_UK114_like_1"/>
    <property type="match status" value="1"/>
</dbReference>
<dbReference type="OrthoDB" id="4548938at2"/>
<dbReference type="Gene3D" id="3.30.1330.40">
    <property type="entry name" value="RutC-like"/>
    <property type="match status" value="1"/>
</dbReference>
<dbReference type="SUPFAM" id="SSF55298">
    <property type="entry name" value="YjgF-like"/>
    <property type="match status" value="1"/>
</dbReference>
<evidence type="ECO:0000313" key="1">
    <source>
        <dbReference type="EMBL" id="QFQ29099.1"/>
    </source>
</evidence>
<proteinExistence type="predicted"/>
<dbReference type="Proteomes" id="UP000271708">
    <property type="component" value="Chromosome"/>
</dbReference>
<dbReference type="EMBL" id="CP044548">
    <property type="protein sequence ID" value="QFQ29099.1"/>
    <property type="molecule type" value="Genomic_DNA"/>
</dbReference>
<gene>
    <name evidence="1" type="ORF">EEW87_000340</name>
</gene>
<sequence length="147" mass="14744">MVTPLPAPPRPQGRYVPASRAGDLVTTAGMTPRVDGTLVVTGQVGGAVDLDRAREGAAIAARNALVAVLSQAGDLDAVAGLLRMTVYVNAVPGYTEHSAVADAATDALVEHLGERGLCARSAVGVASLPGDAPVEVELTALLRAGAP</sequence>
<dbReference type="InterPro" id="IPR006175">
    <property type="entry name" value="YjgF/YER057c/UK114"/>
</dbReference>
<dbReference type="AlphaFoldDB" id="A0A5P8FHY7"/>
<dbReference type="KEGG" id="jme:EEW87_000340"/>
<evidence type="ECO:0000313" key="2">
    <source>
        <dbReference type="Proteomes" id="UP000271708"/>
    </source>
</evidence>
<dbReference type="GeneID" id="59162877"/>
<protein>
    <submittedName>
        <fullName evidence="1">RidA family protein</fullName>
    </submittedName>
</protein>
<dbReference type="PANTHER" id="PTHR43760">
    <property type="entry name" value="ENDORIBONUCLEASE-RELATED"/>
    <property type="match status" value="1"/>
</dbReference>
<name>A0A5P8FHY7_9MICO</name>
<organism evidence="1 2">
    <name type="scientific">Janibacter melonis</name>
    <dbReference type="NCBI Taxonomy" id="262209"/>
    <lineage>
        <taxon>Bacteria</taxon>
        <taxon>Bacillati</taxon>
        <taxon>Actinomycetota</taxon>
        <taxon>Actinomycetes</taxon>
        <taxon>Micrococcales</taxon>
        <taxon>Intrasporangiaceae</taxon>
        <taxon>Janibacter</taxon>
    </lineage>
</organism>
<dbReference type="PANTHER" id="PTHR43760:SF1">
    <property type="entry name" value="ENDORIBONUCLEASE L-PSP_CHORISMATE MUTASE-LIKE DOMAIN-CONTAINING PROTEIN"/>
    <property type="match status" value="1"/>
</dbReference>